<organism evidence="2 3">
    <name type="scientific">Anaerocolumna sedimenticola</name>
    <dbReference type="NCBI Taxonomy" id="2696063"/>
    <lineage>
        <taxon>Bacteria</taxon>
        <taxon>Bacillati</taxon>
        <taxon>Bacillota</taxon>
        <taxon>Clostridia</taxon>
        <taxon>Lachnospirales</taxon>
        <taxon>Lachnospiraceae</taxon>
        <taxon>Anaerocolumna</taxon>
    </lineage>
</organism>
<gene>
    <name evidence="2" type="ORF">Ana3638_12360</name>
</gene>
<dbReference type="PROSITE" id="PS50837">
    <property type="entry name" value="NACHT"/>
    <property type="match status" value="1"/>
</dbReference>
<evidence type="ECO:0000259" key="1">
    <source>
        <dbReference type="PROSITE" id="PS50837"/>
    </source>
</evidence>
<reference evidence="2 3" key="1">
    <citation type="submission" date="2020-01" db="EMBL/GenBank/DDBJ databases">
        <title>Genome analysis of Anaerocolumna sp. CBA3638.</title>
        <authorList>
            <person name="Kim J."/>
            <person name="Roh S.W."/>
        </authorList>
    </citation>
    <scope>NUCLEOTIDE SEQUENCE [LARGE SCALE GENOMIC DNA]</scope>
    <source>
        <strain evidence="2 3">CBA3638</strain>
    </source>
</reference>
<dbReference type="PANTHER" id="PTHR46844">
    <property type="entry name" value="SLR5058 PROTEIN"/>
    <property type="match status" value="1"/>
</dbReference>
<proteinExistence type="predicted"/>
<dbReference type="RefSeq" id="WP_161838297.1">
    <property type="nucleotide sequence ID" value="NZ_CP048000.1"/>
</dbReference>
<dbReference type="PANTHER" id="PTHR46844:SF1">
    <property type="entry name" value="SLR5058 PROTEIN"/>
    <property type="match status" value="1"/>
</dbReference>
<dbReference type="AlphaFoldDB" id="A0A6P1TMT0"/>
<dbReference type="KEGG" id="anr:Ana3638_12360"/>
<dbReference type="InterPro" id="IPR055048">
    <property type="entry name" value="SNaCT14"/>
</dbReference>
<dbReference type="EMBL" id="CP048000">
    <property type="protein sequence ID" value="QHQ61472.1"/>
    <property type="molecule type" value="Genomic_DNA"/>
</dbReference>
<feature type="domain" description="NACHT" evidence="1">
    <location>
        <begin position="417"/>
        <end position="535"/>
    </location>
</feature>
<dbReference type="Pfam" id="PF22720">
    <property type="entry name" value="SNaCT14"/>
    <property type="match status" value="1"/>
</dbReference>
<keyword evidence="3" id="KW-1185">Reference proteome</keyword>
<dbReference type="Pfam" id="PF05729">
    <property type="entry name" value="NACHT"/>
    <property type="match status" value="1"/>
</dbReference>
<dbReference type="Gene3D" id="3.40.50.300">
    <property type="entry name" value="P-loop containing nucleotide triphosphate hydrolases"/>
    <property type="match status" value="1"/>
</dbReference>
<name>A0A6P1TMT0_9FIRM</name>
<evidence type="ECO:0000313" key="3">
    <source>
        <dbReference type="Proteomes" id="UP000464314"/>
    </source>
</evidence>
<dbReference type="Proteomes" id="UP000464314">
    <property type="component" value="Chromosome"/>
</dbReference>
<protein>
    <submittedName>
        <fullName evidence="2">NACHT domain-containing protein</fullName>
    </submittedName>
</protein>
<sequence>MTRLCFGTFAQILRLCKLDNVTDPILVGTMTRTVDPGCQYINSDNATAVSRLISCDGNLSSGRMSGRGSGALKKPGESISNVINAAQKANKEDVVQKFRENVLCLLDEDKKERVVLALFDVIERDSFLDDEKKLSFEKYLGITKNALLSQGEVALDELLAGVFLYTVAAGVVNTVGKETVKGITPDYINGLINTRRIKIVDHISKEIHIPSNISIAQEPYCVTKDNSFDQQVDELEEIMRLIVDSLGKNAKRQPSSDDWRAFYLALEETVRLGRSQSCAAGELKTFIDNITSLYKDWEEIMIRRSSNLPVDNASEVFGKIVKEVDCYITFRDFLSEPLTETIPVKAKPNFKAYLRNAKDKYSMIKTLLYNDQPKPFYDFYVCNDIERRISVPGKFGTSYKLSRIGNVTVKSLLECSRFVILAGTGGLGKSMMMRHLLLNSVENYSDMLMIPVFIPLKDFDETVDTLFEYVFSKVISLCNEITEEQFEEVLNQGKCLLLFDGLDEIGSTYAKQFERELEVFTDKYPENCFVISSRPYQSFISYSRFTVLQLKPFSKMQALKLIDNLEFRPDEPIIKEKFRNELNDNLYRTHSTFIENPLLLTIMLLTFEQYAEVPSKMHVFYREAFAALSVKHDASKGAYKRTLKTGLTADKFADYFAELCSRSYYDEKFELTEEEFVKYYSLLKEREKANDRTTTASDFLYDLCSNMCLMYFESGKYHFTHRSFQEYFCALYFSKQKDKNLESIGDFFENRHSRMYGDKTFNMLYDMISDKIEEYIFLPFLSGLYERCDDEEGYWTFLETIYPSLSYEKGETNEFISNSPQSYLFDFIKQLNGRWAVDCNDFPHYDSLVRTEYVYVIDENESQTLVDADDVGWDYKNEYGIPDIVGRVYEFDVEAVRKKPTEYKELLDCLDNDQFALKEEYVEMRRYLEKLQAKQKPTGGSLFDLF</sequence>
<evidence type="ECO:0000313" key="2">
    <source>
        <dbReference type="EMBL" id="QHQ61472.1"/>
    </source>
</evidence>
<accession>A0A6P1TMT0</accession>
<dbReference type="InterPro" id="IPR007111">
    <property type="entry name" value="NACHT_NTPase"/>
</dbReference>
<dbReference type="InterPro" id="IPR027417">
    <property type="entry name" value="P-loop_NTPase"/>
</dbReference>
<dbReference type="SUPFAM" id="SSF52540">
    <property type="entry name" value="P-loop containing nucleoside triphosphate hydrolases"/>
    <property type="match status" value="1"/>
</dbReference>